<dbReference type="EMBL" id="LNYB01000085">
    <property type="protein sequence ID" value="KTC94915.1"/>
    <property type="molecule type" value="Genomic_DNA"/>
</dbReference>
<name>A0A0W0TH71_9GAMM</name>
<dbReference type="PROSITE" id="PS50943">
    <property type="entry name" value="HTH_CROC1"/>
    <property type="match status" value="1"/>
</dbReference>
<evidence type="ECO:0000259" key="2">
    <source>
        <dbReference type="PROSITE" id="PS50943"/>
    </source>
</evidence>
<dbReference type="SMART" id="SM00530">
    <property type="entry name" value="HTH_XRE"/>
    <property type="match status" value="1"/>
</dbReference>
<dbReference type="RefSeq" id="WP_058447426.1">
    <property type="nucleotide sequence ID" value="NZ_CAAAHT010000122.1"/>
</dbReference>
<evidence type="ECO:0000256" key="1">
    <source>
        <dbReference type="ARBA" id="ARBA00023125"/>
    </source>
</evidence>
<dbReference type="GO" id="GO:0003677">
    <property type="term" value="F:DNA binding"/>
    <property type="evidence" value="ECO:0007669"/>
    <property type="project" value="UniProtKB-KW"/>
</dbReference>
<dbReference type="PATRIC" id="fig|453.4.peg.2829"/>
<gene>
    <name evidence="3" type="ORF">Lfee_2579</name>
    <name evidence="5" type="ORF">NCTC11978_03258</name>
    <name evidence="4" type="ORF">NCTC12022_00526</name>
</gene>
<dbReference type="EMBL" id="UGNY01000002">
    <property type="protein sequence ID" value="STX88241.1"/>
    <property type="molecule type" value="Genomic_DNA"/>
</dbReference>
<dbReference type="Pfam" id="PF01381">
    <property type="entry name" value="HTH_3"/>
    <property type="match status" value="1"/>
</dbReference>
<dbReference type="AlphaFoldDB" id="A0A0W0TH71"/>
<evidence type="ECO:0000313" key="5">
    <source>
        <dbReference type="EMBL" id="STX88241.1"/>
    </source>
</evidence>
<keyword evidence="1" id="KW-0238">DNA-binding</keyword>
<dbReference type="InterPro" id="IPR010982">
    <property type="entry name" value="Lambda_DNA-bd_dom_sf"/>
</dbReference>
<sequence length="106" mass="12012">MNTKSSNTVNALEATKDIWENMTFGGLVHSLRISDEITQVDLAKKIGVSKQFLSDVEHNRKDVGISFAKKIADALEYSIEPLIELLIRDQLRKQHLNYIVELKKAS</sequence>
<dbReference type="SUPFAM" id="SSF47413">
    <property type="entry name" value="lambda repressor-like DNA-binding domains"/>
    <property type="match status" value="1"/>
</dbReference>
<accession>A0A0W0TH71</accession>
<dbReference type="PANTHER" id="PTHR46558">
    <property type="entry name" value="TRACRIPTIONAL REGULATORY PROTEIN-RELATED-RELATED"/>
    <property type="match status" value="1"/>
</dbReference>
<dbReference type="Gene3D" id="1.10.260.40">
    <property type="entry name" value="lambda repressor-like DNA-binding domains"/>
    <property type="match status" value="1"/>
</dbReference>
<dbReference type="CDD" id="cd00093">
    <property type="entry name" value="HTH_XRE"/>
    <property type="match status" value="1"/>
</dbReference>
<feature type="domain" description="HTH cro/C1-type" evidence="2">
    <location>
        <begin position="28"/>
        <end position="82"/>
    </location>
</feature>
<organism evidence="3 6">
    <name type="scientific">Legionella feeleii</name>
    <dbReference type="NCBI Taxonomy" id="453"/>
    <lineage>
        <taxon>Bacteria</taxon>
        <taxon>Pseudomonadati</taxon>
        <taxon>Pseudomonadota</taxon>
        <taxon>Gammaproteobacteria</taxon>
        <taxon>Legionellales</taxon>
        <taxon>Legionellaceae</taxon>
        <taxon>Legionella</taxon>
    </lineage>
</organism>
<evidence type="ECO:0000313" key="4">
    <source>
        <dbReference type="EMBL" id="SPX59815.1"/>
    </source>
</evidence>
<dbReference type="EMBL" id="UASS01000003">
    <property type="protein sequence ID" value="SPX59815.1"/>
    <property type="molecule type" value="Genomic_DNA"/>
</dbReference>
<dbReference type="OrthoDB" id="407979at2"/>
<evidence type="ECO:0000313" key="6">
    <source>
        <dbReference type="Proteomes" id="UP000054698"/>
    </source>
</evidence>
<keyword evidence="6" id="KW-1185">Reference proteome</keyword>
<dbReference type="Proteomes" id="UP000054698">
    <property type="component" value="Unassembled WGS sequence"/>
</dbReference>
<reference evidence="3 6" key="1">
    <citation type="submission" date="2015-11" db="EMBL/GenBank/DDBJ databases">
        <title>Genomic analysis of 38 Legionella species identifies large and diverse effector repertoires.</title>
        <authorList>
            <person name="Burstein D."/>
            <person name="Amaro F."/>
            <person name="Zusman T."/>
            <person name="Lifshitz Z."/>
            <person name="Cohen O."/>
            <person name="Gilbert J.A."/>
            <person name="Pupko T."/>
            <person name="Shuman H.A."/>
            <person name="Segal G."/>
        </authorList>
    </citation>
    <scope>NUCLEOTIDE SEQUENCE [LARGE SCALE GENOMIC DNA]</scope>
    <source>
        <strain evidence="3 6">WO-44C</strain>
    </source>
</reference>
<dbReference type="PANTHER" id="PTHR46558:SF4">
    <property type="entry name" value="DNA-BIDING PHAGE PROTEIN"/>
    <property type="match status" value="1"/>
</dbReference>
<evidence type="ECO:0000313" key="3">
    <source>
        <dbReference type="EMBL" id="KTC94915.1"/>
    </source>
</evidence>
<protein>
    <submittedName>
        <fullName evidence="3">Anaerobic benzoate catabolism transcriptional regulator</fullName>
    </submittedName>
</protein>
<dbReference type="Proteomes" id="UP000251942">
    <property type="component" value="Unassembled WGS sequence"/>
</dbReference>
<dbReference type="InterPro" id="IPR001387">
    <property type="entry name" value="Cro/C1-type_HTH"/>
</dbReference>
<evidence type="ECO:0000313" key="7">
    <source>
        <dbReference type="Proteomes" id="UP000251942"/>
    </source>
</evidence>
<proteinExistence type="predicted"/>
<evidence type="ECO:0000313" key="8">
    <source>
        <dbReference type="Proteomes" id="UP000254033"/>
    </source>
</evidence>
<dbReference type="Proteomes" id="UP000254033">
    <property type="component" value="Unassembled WGS sequence"/>
</dbReference>
<reference evidence="7 8" key="2">
    <citation type="submission" date="2018-06" db="EMBL/GenBank/DDBJ databases">
        <authorList>
            <consortium name="Pathogen Informatics"/>
            <person name="Doyle S."/>
        </authorList>
    </citation>
    <scope>NUCLEOTIDE SEQUENCE [LARGE SCALE GENOMIC DNA]</scope>
    <source>
        <strain evidence="5 8">NCTC11978</strain>
        <strain evidence="4 7">NCTC12022</strain>
    </source>
</reference>